<dbReference type="InterPro" id="IPR029044">
    <property type="entry name" value="Nucleotide-diphossugar_trans"/>
</dbReference>
<dbReference type="OrthoDB" id="9811214at2"/>
<gene>
    <name evidence="2" type="ORF">CES85_0438</name>
</gene>
<name>A0A248UKA7_9HYPH</name>
<organism evidence="2 3">
    <name type="scientific">Ochrobactrum quorumnocens</name>
    <dbReference type="NCBI Taxonomy" id="271865"/>
    <lineage>
        <taxon>Bacteria</taxon>
        <taxon>Pseudomonadati</taxon>
        <taxon>Pseudomonadota</taxon>
        <taxon>Alphaproteobacteria</taxon>
        <taxon>Hyphomicrobiales</taxon>
        <taxon>Brucellaceae</taxon>
        <taxon>Brucella/Ochrobactrum group</taxon>
        <taxon>Ochrobactrum</taxon>
    </lineage>
</organism>
<dbReference type="KEGG" id="och:CES85_0438"/>
<dbReference type="Pfam" id="PF00535">
    <property type="entry name" value="Glycos_transf_2"/>
    <property type="match status" value="1"/>
</dbReference>
<keyword evidence="2" id="KW-0808">Transferase</keyword>
<sequence>MLSVLIVTQNSEKLLANTLSALVPAVVEGLLRRVVVVDRGSTDETRLVAEGAGCALYSENELSEALGALRTEWLLALQPGATLSDGWEEAVRRHMGASRAPARFTLPQEARLVLLGKLFARKSSLDSGLLMRLDAFKPLPSSWLELADLPRQLKPVRLPQIIMPPQTTKGGA</sequence>
<protein>
    <submittedName>
        <fullName evidence="2">Glycosyl transferase 2 family protein</fullName>
    </submittedName>
</protein>
<dbReference type="Gene3D" id="3.90.550.10">
    <property type="entry name" value="Spore Coat Polysaccharide Biosynthesis Protein SpsA, Chain A"/>
    <property type="match status" value="1"/>
</dbReference>
<dbReference type="AlphaFoldDB" id="A0A248UKA7"/>
<dbReference type="EMBL" id="CP022604">
    <property type="protein sequence ID" value="ASV87273.1"/>
    <property type="molecule type" value="Genomic_DNA"/>
</dbReference>
<reference evidence="2 3" key="1">
    <citation type="submission" date="2017-07" db="EMBL/GenBank/DDBJ databases">
        <title>Phylogenetic study on the rhizospheric bacterium Ochrobactrum sp. A44.</title>
        <authorList>
            <person name="Krzyzanowska D.M."/>
            <person name="Ossowicki A."/>
            <person name="Rajewska M."/>
            <person name="Maciag T."/>
            <person name="Kaczynski Z."/>
            <person name="Czerwicka M."/>
            <person name="Jafra S."/>
        </authorList>
    </citation>
    <scope>NUCLEOTIDE SEQUENCE [LARGE SCALE GENOMIC DNA]</scope>
    <source>
        <strain evidence="2 3">A44</strain>
    </source>
</reference>
<feature type="domain" description="Glycosyltransferase 2-like" evidence="1">
    <location>
        <begin position="3"/>
        <end position="52"/>
    </location>
</feature>
<dbReference type="RefSeq" id="WP_095446119.1">
    <property type="nucleotide sequence ID" value="NZ_CP022604.1"/>
</dbReference>
<dbReference type="Proteomes" id="UP000215256">
    <property type="component" value="Chromosome 1"/>
</dbReference>
<evidence type="ECO:0000259" key="1">
    <source>
        <dbReference type="Pfam" id="PF00535"/>
    </source>
</evidence>
<dbReference type="InterPro" id="IPR001173">
    <property type="entry name" value="Glyco_trans_2-like"/>
</dbReference>
<accession>A0A248UKA7</accession>
<dbReference type="SUPFAM" id="SSF53448">
    <property type="entry name" value="Nucleotide-diphospho-sugar transferases"/>
    <property type="match status" value="1"/>
</dbReference>
<evidence type="ECO:0000313" key="2">
    <source>
        <dbReference type="EMBL" id="ASV87273.1"/>
    </source>
</evidence>
<proteinExistence type="predicted"/>
<dbReference type="GO" id="GO:0016740">
    <property type="term" value="F:transferase activity"/>
    <property type="evidence" value="ECO:0007669"/>
    <property type="project" value="UniProtKB-KW"/>
</dbReference>
<evidence type="ECO:0000313" key="3">
    <source>
        <dbReference type="Proteomes" id="UP000215256"/>
    </source>
</evidence>